<protein>
    <submittedName>
        <fullName evidence="1">Uncharacterized protein</fullName>
    </submittedName>
</protein>
<gene>
    <name evidence="1" type="ORF">ECB94_00565</name>
</gene>
<name>A0A3G4V540_9VIBR</name>
<proteinExistence type="predicted"/>
<reference evidence="1 2" key="1">
    <citation type="submission" date="2018-11" db="EMBL/GenBank/DDBJ databases">
        <title>Complete Genome Sequence of Vbrio mediterranei 117-T6: a Potential Pathogen Bacteria Isolated from the Conchocelis of Pyropia.</title>
        <authorList>
            <person name="Liu Q."/>
        </authorList>
    </citation>
    <scope>NUCLEOTIDE SEQUENCE [LARGE SCALE GENOMIC DNA]</scope>
    <source>
        <strain evidence="1 2">117-T6</strain>
    </source>
</reference>
<evidence type="ECO:0000313" key="2">
    <source>
        <dbReference type="Proteomes" id="UP000279760"/>
    </source>
</evidence>
<dbReference type="Proteomes" id="UP000279760">
    <property type="component" value="Chromosome 1"/>
</dbReference>
<dbReference type="EMBL" id="CP033577">
    <property type="protein sequence ID" value="AYV19874.1"/>
    <property type="molecule type" value="Genomic_DNA"/>
</dbReference>
<dbReference type="AlphaFoldDB" id="A0A3G4V540"/>
<evidence type="ECO:0000313" key="1">
    <source>
        <dbReference type="EMBL" id="AYV19874.1"/>
    </source>
</evidence>
<organism evidence="1 2">
    <name type="scientific">Vibrio mediterranei</name>
    <dbReference type="NCBI Taxonomy" id="689"/>
    <lineage>
        <taxon>Bacteria</taxon>
        <taxon>Pseudomonadati</taxon>
        <taxon>Pseudomonadota</taxon>
        <taxon>Gammaproteobacteria</taxon>
        <taxon>Vibrionales</taxon>
        <taxon>Vibrionaceae</taxon>
        <taxon>Vibrio</taxon>
    </lineage>
</organism>
<sequence>MRNFITFLAKGGIYSGKTPCFKQKKSHYLDKKICEISPDRTQRYRFLKNKIGRWWEIRGVSSRIEAKKIGHEGR</sequence>
<accession>A0A3G4V540</accession>